<dbReference type="InterPro" id="IPR049050">
    <property type="entry name" value="nSTAND3"/>
</dbReference>
<keyword evidence="2 3" id="KW-0040">ANK repeat</keyword>
<dbReference type="InterPro" id="IPR002110">
    <property type="entry name" value="Ankyrin_rpt"/>
</dbReference>
<protein>
    <recommendedName>
        <fullName evidence="4">Novel STAND NTPase 3 domain-containing protein</fullName>
    </recommendedName>
</protein>
<dbReference type="PANTHER" id="PTHR24198:SF165">
    <property type="entry name" value="ANKYRIN REPEAT-CONTAINING PROTEIN-RELATED"/>
    <property type="match status" value="1"/>
</dbReference>
<feature type="repeat" description="ANK" evidence="3">
    <location>
        <begin position="660"/>
        <end position="687"/>
    </location>
</feature>
<dbReference type="SMART" id="SM00248">
    <property type="entry name" value="ANK"/>
    <property type="match status" value="6"/>
</dbReference>
<dbReference type="PROSITE" id="PS50297">
    <property type="entry name" value="ANK_REP_REGION"/>
    <property type="match status" value="1"/>
</dbReference>
<evidence type="ECO:0000256" key="2">
    <source>
        <dbReference type="ARBA" id="ARBA00023043"/>
    </source>
</evidence>
<evidence type="ECO:0000256" key="1">
    <source>
        <dbReference type="ARBA" id="ARBA00022737"/>
    </source>
</evidence>
<dbReference type="OrthoDB" id="6149375at2759"/>
<dbReference type="InterPro" id="IPR036770">
    <property type="entry name" value="Ankyrin_rpt-contain_sf"/>
</dbReference>
<evidence type="ECO:0000313" key="6">
    <source>
        <dbReference type="Proteomes" id="UP000507470"/>
    </source>
</evidence>
<evidence type="ECO:0000256" key="3">
    <source>
        <dbReference type="PROSITE-ProRule" id="PRU00023"/>
    </source>
</evidence>
<proteinExistence type="predicted"/>
<dbReference type="Pfam" id="PF20720">
    <property type="entry name" value="nSTAND3"/>
    <property type="match status" value="1"/>
</dbReference>
<dbReference type="InterPro" id="IPR027417">
    <property type="entry name" value="P-loop_NTPase"/>
</dbReference>
<reference evidence="5 6" key="1">
    <citation type="submission" date="2020-06" db="EMBL/GenBank/DDBJ databases">
        <authorList>
            <person name="Li R."/>
            <person name="Bekaert M."/>
        </authorList>
    </citation>
    <scope>NUCLEOTIDE SEQUENCE [LARGE SCALE GENOMIC DNA]</scope>
    <source>
        <strain evidence="6">wild</strain>
    </source>
</reference>
<dbReference type="SUPFAM" id="SSF52540">
    <property type="entry name" value="P-loop containing nucleoside triphosphate hydrolases"/>
    <property type="match status" value="1"/>
</dbReference>
<sequence length="729" mass="83272">MRPFFVEISGYKQIKYLLNEKHFIVIKGNPGDGKTTIATHAMFELMKNGKQPLQLHSYKEFDECISPNQNLVIFIDNFFGEFSVSKDDVAQWSCRSKALEAAVCEGHRRNYIIIAIRNDIYQEGRKLLKSDDFLESNMVDISYGCKFGLSSEDMRQLFTNYTNCSIPEDTFFDNLPKLGFPQCCRLYRDTKELQQNGLQFFNNPLTFLIKEIESRLNEFDMKMAVLVCILLYGGSVKSSTLYDNSLDTELKRTSMNICCVENNLVKFQTATSYISFTKKVQELNEEVITFSHSSVKNAIFLVIGKRSPHDLLNHCNFRLLSMITTSKCRNQEIDSLEIPDSCISTVCDRIGNLLQSDVFSSTFLKVISELYIWNDTRVFEECLKFDNLFVHAIDDKGWSMLVYFSAVGCMKWIKHLYNKFSKDQALLALKVASGANELEVVKFIVSKRCAPNIECCFNAVKGGHLNIILELVLAGVDLTEKCETQTHWLTTTSVLDEAAMQNQCHLIEPLLKECPKLINVKSSIGATAVHFVAQAGDISLLRKIISMPEFSPYDVSDIGSTILHFACQNNKYEAVQYIINEYPLLLSENYYCYDQGTILHTAAQSGNAELFKYVLRQNEKLLEENYVETMQLYRDCHVMIDNKKQTSVHKSKILHIRDGEGCTVLHKAVWSQSIKLVEFIVSQGVDIVSCISNTGLNVVDYMYAKKRTDVDEMLVFLKDAYNIEETKHE</sequence>
<dbReference type="Pfam" id="PF12796">
    <property type="entry name" value="Ank_2"/>
    <property type="match status" value="1"/>
</dbReference>
<dbReference type="SUPFAM" id="SSF48403">
    <property type="entry name" value="Ankyrin repeat"/>
    <property type="match status" value="1"/>
</dbReference>
<dbReference type="Proteomes" id="UP000507470">
    <property type="component" value="Unassembled WGS sequence"/>
</dbReference>
<feature type="domain" description="Novel STAND NTPase 3" evidence="4">
    <location>
        <begin position="5"/>
        <end position="161"/>
    </location>
</feature>
<dbReference type="AlphaFoldDB" id="A0A6J7ZZL9"/>
<dbReference type="EMBL" id="CACVKT020000418">
    <property type="protein sequence ID" value="CAC5358922.1"/>
    <property type="molecule type" value="Genomic_DNA"/>
</dbReference>
<dbReference type="PANTHER" id="PTHR24198">
    <property type="entry name" value="ANKYRIN REPEAT AND PROTEIN KINASE DOMAIN-CONTAINING PROTEIN"/>
    <property type="match status" value="1"/>
</dbReference>
<keyword evidence="1" id="KW-0677">Repeat</keyword>
<evidence type="ECO:0000259" key="4">
    <source>
        <dbReference type="Pfam" id="PF20720"/>
    </source>
</evidence>
<organism evidence="5 6">
    <name type="scientific">Mytilus coruscus</name>
    <name type="common">Sea mussel</name>
    <dbReference type="NCBI Taxonomy" id="42192"/>
    <lineage>
        <taxon>Eukaryota</taxon>
        <taxon>Metazoa</taxon>
        <taxon>Spiralia</taxon>
        <taxon>Lophotrochozoa</taxon>
        <taxon>Mollusca</taxon>
        <taxon>Bivalvia</taxon>
        <taxon>Autobranchia</taxon>
        <taxon>Pteriomorphia</taxon>
        <taxon>Mytilida</taxon>
        <taxon>Mytiloidea</taxon>
        <taxon>Mytilidae</taxon>
        <taxon>Mytilinae</taxon>
        <taxon>Mytilus</taxon>
    </lineage>
</organism>
<accession>A0A6J7ZZL9</accession>
<dbReference type="Gene3D" id="1.25.40.20">
    <property type="entry name" value="Ankyrin repeat-containing domain"/>
    <property type="match status" value="1"/>
</dbReference>
<keyword evidence="6" id="KW-1185">Reference proteome</keyword>
<name>A0A6J7ZZL9_MYTCO</name>
<gene>
    <name evidence="5" type="ORF">MCOR_1971</name>
</gene>
<evidence type="ECO:0000313" key="5">
    <source>
        <dbReference type="EMBL" id="CAC5358922.1"/>
    </source>
</evidence>
<dbReference type="PROSITE" id="PS50088">
    <property type="entry name" value="ANK_REPEAT"/>
    <property type="match status" value="1"/>
</dbReference>